<evidence type="ECO:0000313" key="2">
    <source>
        <dbReference type="EMBL" id="EDL93832.1"/>
    </source>
</evidence>
<evidence type="ECO:0000313" key="3">
    <source>
        <dbReference type="Proteomes" id="UP000234681"/>
    </source>
</evidence>
<accession>A6JPG1</accession>
<reference evidence="3" key="1">
    <citation type="submission" date="2005-09" db="EMBL/GenBank/DDBJ databases">
        <authorList>
            <person name="Mural R.J."/>
            <person name="Li P.W."/>
            <person name="Adams M.D."/>
            <person name="Amanatides P.G."/>
            <person name="Baden-Tillson H."/>
            <person name="Barnstead M."/>
            <person name="Chin S.H."/>
            <person name="Dew I."/>
            <person name="Evans C.A."/>
            <person name="Ferriera S."/>
            <person name="Flanigan M."/>
            <person name="Fosler C."/>
            <person name="Glodek A."/>
            <person name="Gu Z."/>
            <person name="Holt R.A."/>
            <person name="Jennings D."/>
            <person name="Kraft C.L."/>
            <person name="Lu F."/>
            <person name="Nguyen T."/>
            <person name="Nusskern D.R."/>
            <person name="Pfannkoch C.M."/>
            <person name="Sitter C."/>
            <person name="Sutton G.G."/>
            <person name="Venter J.C."/>
            <person name="Wang Z."/>
            <person name="Woodage T."/>
            <person name="Zheng X.H."/>
            <person name="Zhong F."/>
        </authorList>
    </citation>
    <scope>NUCLEOTIDE SEQUENCE [LARGE SCALE GENOMIC DNA]</scope>
    <source>
        <strain>BN</strain>
        <strain evidence="3">Sprague-Dawley</strain>
    </source>
</reference>
<evidence type="ECO:0000256" key="1">
    <source>
        <dbReference type="SAM" id="Phobius"/>
    </source>
</evidence>
<keyword evidence="1" id="KW-0812">Transmembrane</keyword>
<gene>
    <name evidence="2" type="ORF">rCG_57328</name>
</gene>
<organism evidence="2 3">
    <name type="scientific">Rattus norvegicus</name>
    <name type="common">Rat</name>
    <dbReference type="NCBI Taxonomy" id="10116"/>
    <lineage>
        <taxon>Eukaryota</taxon>
        <taxon>Metazoa</taxon>
        <taxon>Chordata</taxon>
        <taxon>Craniata</taxon>
        <taxon>Vertebrata</taxon>
        <taxon>Euteleostomi</taxon>
        <taxon>Mammalia</taxon>
        <taxon>Eutheria</taxon>
        <taxon>Euarchontoglires</taxon>
        <taxon>Glires</taxon>
        <taxon>Rodentia</taxon>
        <taxon>Myomorpha</taxon>
        <taxon>Muroidea</taxon>
        <taxon>Muridae</taxon>
        <taxon>Murinae</taxon>
        <taxon>Rattus</taxon>
    </lineage>
</organism>
<dbReference type="AlphaFoldDB" id="A6JPG1"/>
<proteinExistence type="predicted"/>
<protein>
    <submittedName>
        <fullName evidence="2">RCG57328, isoform CRA_a</fullName>
    </submittedName>
</protein>
<feature type="transmembrane region" description="Helical" evidence="1">
    <location>
        <begin position="12"/>
        <end position="33"/>
    </location>
</feature>
<keyword evidence="1" id="KW-1133">Transmembrane helix</keyword>
<dbReference type="EMBL" id="CH473994">
    <property type="protein sequence ID" value="EDL93832.1"/>
    <property type="molecule type" value="Genomic_DNA"/>
</dbReference>
<name>A6JPG1_RAT</name>
<keyword evidence="1" id="KW-0472">Membrane</keyword>
<sequence length="35" mass="3920">MKPYTDEGVLQYMTMTAMCLLLPHVFGLSPAFLSL</sequence>
<dbReference type="Proteomes" id="UP000234681">
    <property type="component" value="Chromosome 1"/>
</dbReference>